<accession>A0A498ITV8</accession>
<evidence type="ECO:0000313" key="1">
    <source>
        <dbReference type="EMBL" id="RXH86719.1"/>
    </source>
</evidence>
<sequence>FGLHSKGLDQNDPLLKQAKLLLYPYRFQIRRTGEKIVGVVLSLYIWDLGIPTASFDGIEGVLLRTRGLQIEKKRERERRRNLADRQRCSKASVSDMEEKLQELMILPTDSGIWGLRSDLIGIGLSRISLSFANGRWERNFDAADLRGQL</sequence>
<comment type="caution">
    <text evidence="1">The sequence shown here is derived from an EMBL/GenBank/DDBJ whole genome shotgun (WGS) entry which is preliminary data.</text>
</comment>
<evidence type="ECO:0000313" key="2">
    <source>
        <dbReference type="Proteomes" id="UP000290289"/>
    </source>
</evidence>
<dbReference type="AlphaFoldDB" id="A0A498ITV8"/>
<protein>
    <submittedName>
        <fullName evidence="1">Uncharacterized protein</fullName>
    </submittedName>
</protein>
<organism evidence="1 2">
    <name type="scientific">Malus domestica</name>
    <name type="common">Apple</name>
    <name type="synonym">Pyrus malus</name>
    <dbReference type="NCBI Taxonomy" id="3750"/>
    <lineage>
        <taxon>Eukaryota</taxon>
        <taxon>Viridiplantae</taxon>
        <taxon>Streptophyta</taxon>
        <taxon>Embryophyta</taxon>
        <taxon>Tracheophyta</taxon>
        <taxon>Spermatophyta</taxon>
        <taxon>Magnoliopsida</taxon>
        <taxon>eudicotyledons</taxon>
        <taxon>Gunneridae</taxon>
        <taxon>Pentapetalae</taxon>
        <taxon>rosids</taxon>
        <taxon>fabids</taxon>
        <taxon>Rosales</taxon>
        <taxon>Rosaceae</taxon>
        <taxon>Amygdaloideae</taxon>
        <taxon>Maleae</taxon>
        <taxon>Malus</taxon>
    </lineage>
</organism>
<feature type="non-terminal residue" evidence="1">
    <location>
        <position position="1"/>
    </location>
</feature>
<keyword evidence="2" id="KW-1185">Reference proteome</keyword>
<name>A0A498ITV8_MALDO</name>
<reference evidence="1 2" key="1">
    <citation type="submission" date="2018-10" db="EMBL/GenBank/DDBJ databases">
        <title>A high-quality apple genome assembly.</title>
        <authorList>
            <person name="Hu J."/>
        </authorList>
    </citation>
    <scope>NUCLEOTIDE SEQUENCE [LARGE SCALE GENOMIC DNA]</scope>
    <source>
        <strain evidence="2">cv. HFTH1</strain>
        <tissue evidence="1">Young leaf</tissue>
    </source>
</reference>
<proteinExistence type="predicted"/>
<gene>
    <name evidence="1" type="ORF">DVH24_021992</name>
</gene>
<dbReference type="Proteomes" id="UP000290289">
    <property type="component" value="Chromosome 10"/>
</dbReference>
<dbReference type="EMBL" id="RDQH01000336">
    <property type="protein sequence ID" value="RXH86719.1"/>
    <property type="molecule type" value="Genomic_DNA"/>
</dbReference>